<dbReference type="RefSeq" id="WP_378377617.1">
    <property type="nucleotide sequence ID" value="NZ_JBHMAS010000146.1"/>
</dbReference>
<dbReference type="PANTHER" id="PTHR30349:SF81">
    <property type="entry name" value="TYROSINE RECOMBINASE XERC"/>
    <property type="match status" value="1"/>
</dbReference>
<dbReference type="InterPro" id="IPR011010">
    <property type="entry name" value="DNA_brk_join_enz"/>
</dbReference>
<dbReference type="InterPro" id="IPR010998">
    <property type="entry name" value="Integrase_recombinase_N"/>
</dbReference>
<feature type="region of interest" description="Disordered" evidence="3">
    <location>
        <begin position="188"/>
        <end position="208"/>
    </location>
</feature>
<keyword evidence="1" id="KW-0238">DNA-binding</keyword>
<gene>
    <name evidence="5" type="ORF">ACFFQ6_38010</name>
</gene>
<feature type="non-terminal residue" evidence="5">
    <location>
        <position position="1"/>
    </location>
</feature>
<evidence type="ECO:0000259" key="4">
    <source>
        <dbReference type="PROSITE" id="PS51898"/>
    </source>
</evidence>
<evidence type="ECO:0000256" key="3">
    <source>
        <dbReference type="SAM" id="MobiDB-lite"/>
    </source>
</evidence>
<name>A0ABV5XUA3_9NOCA</name>
<dbReference type="PROSITE" id="PS51898">
    <property type="entry name" value="TYR_RECOMBINASE"/>
    <property type="match status" value="1"/>
</dbReference>
<dbReference type="InterPro" id="IPR050090">
    <property type="entry name" value="Tyrosine_recombinase_XerCD"/>
</dbReference>
<keyword evidence="2" id="KW-0233">DNA recombination</keyword>
<evidence type="ECO:0000256" key="2">
    <source>
        <dbReference type="ARBA" id="ARBA00023172"/>
    </source>
</evidence>
<protein>
    <submittedName>
        <fullName evidence="5">Tyrosine-type recombinase/integrase</fullName>
    </submittedName>
</protein>
<accession>A0ABV5XUA3</accession>
<dbReference type="InterPro" id="IPR013762">
    <property type="entry name" value="Integrase-like_cat_sf"/>
</dbReference>
<keyword evidence="6" id="KW-1185">Reference proteome</keyword>
<evidence type="ECO:0000256" key="1">
    <source>
        <dbReference type="ARBA" id="ARBA00023125"/>
    </source>
</evidence>
<dbReference type="EMBL" id="JBHMAS010000146">
    <property type="protein sequence ID" value="MFB9785497.1"/>
    <property type="molecule type" value="Genomic_DNA"/>
</dbReference>
<organism evidence="5 6">
    <name type="scientific">Rhodococcus baikonurensis</name>
    <dbReference type="NCBI Taxonomy" id="172041"/>
    <lineage>
        <taxon>Bacteria</taxon>
        <taxon>Bacillati</taxon>
        <taxon>Actinomycetota</taxon>
        <taxon>Actinomycetes</taxon>
        <taxon>Mycobacteriales</taxon>
        <taxon>Nocardiaceae</taxon>
        <taxon>Rhodococcus</taxon>
        <taxon>Rhodococcus erythropolis group</taxon>
    </lineage>
</organism>
<reference evidence="5 6" key="1">
    <citation type="submission" date="2024-09" db="EMBL/GenBank/DDBJ databases">
        <authorList>
            <person name="Sun Q."/>
            <person name="Mori K."/>
        </authorList>
    </citation>
    <scope>NUCLEOTIDE SEQUENCE [LARGE SCALE GENOMIC DNA]</scope>
    <source>
        <strain evidence="5 6">JCM 11411</strain>
    </source>
</reference>
<evidence type="ECO:0000313" key="5">
    <source>
        <dbReference type="EMBL" id="MFB9785497.1"/>
    </source>
</evidence>
<dbReference type="InterPro" id="IPR002104">
    <property type="entry name" value="Integrase_catalytic"/>
</dbReference>
<dbReference type="SUPFAM" id="SSF56349">
    <property type="entry name" value="DNA breaking-rejoining enzymes"/>
    <property type="match status" value="1"/>
</dbReference>
<proteinExistence type="predicted"/>
<dbReference type="CDD" id="cd00397">
    <property type="entry name" value="DNA_BRE_C"/>
    <property type="match status" value="1"/>
</dbReference>
<evidence type="ECO:0000313" key="6">
    <source>
        <dbReference type="Proteomes" id="UP001589587"/>
    </source>
</evidence>
<dbReference type="Gene3D" id="1.10.443.10">
    <property type="entry name" value="Intergrase catalytic core"/>
    <property type="match status" value="1"/>
</dbReference>
<dbReference type="Gene3D" id="1.10.150.130">
    <property type="match status" value="1"/>
</dbReference>
<sequence>LGSLGSFLMTNDRDVPRELSGLVVPALGLLEATEDLFEPYRLVDGDGTVVAPVAAFFAELAACGRPATTHRSYGMDLLRWFRFLWVLEVDWDQATRTEARDFCRWLQIAVKPARPHWRYPDGDALQSGLQQASSGSNSLTGKAIRGDRYEAATVAHCESVLRGFYDFHLEAGTGPMVNPFPLSRHRREGRANAHHNPMDPFPGQRSGRYRPKVVTRAPRCIPDDRFDELFAQLGSHRDRALVAFWVSTGARASELLGAKVSDVDPGQQLITVIRKGTRVLQPLPAAPDAFVWLRLYQAQLNGLVPSGRDEPLWWTLRRPFRALRYDAARAMFTRANAALGSNWSLHDLRHTAAYRMARDPQVPLADIQWVMGHANLSTTQRYLNPVTEEVIAGMLTFHSRRRDRPPDAPPAPEYRAESLQIMFGKDAT</sequence>
<dbReference type="PANTHER" id="PTHR30349">
    <property type="entry name" value="PHAGE INTEGRASE-RELATED"/>
    <property type="match status" value="1"/>
</dbReference>
<comment type="caution">
    <text evidence="5">The sequence shown here is derived from an EMBL/GenBank/DDBJ whole genome shotgun (WGS) entry which is preliminary data.</text>
</comment>
<feature type="domain" description="Tyr recombinase" evidence="4">
    <location>
        <begin position="216"/>
        <end position="395"/>
    </location>
</feature>
<dbReference type="Pfam" id="PF00589">
    <property type="entry name" value="Phage_integrase"/>
    <property type="match status" value="1"/>
</dbReference>
<dbReference type="Proteomes" id="UP001589587">
    <property type="component" value="Unassembled WGS sequence"/>
</dbReference>